<keyword evidence="1" id="KW-0472">Membrane</keyword>
<accession>A0AA92V956</accession>
<protein>
    <submittedName>
        <fullName evidence="2">Uncharacterized protein</fullName>
    </submittedName>
</protein>
<evidence type="ECO:0000313" key="2">
    <source>
        <dbReference type="EMBL" id="RHL35047.1"/>
    </source>
</evidence>
<dbReference type="EMBL" id="QROP01000038">
    <property type="protein sequence ID" value="RHL35047.1"/>
    <property type="molecule type" value="Genomic_DNA"/>
</dbReference>
<proteinExistence type="predicted"/>
<evidence type="ECO:0000313" key="3">
    <source>
        <dbReference type="Proteomes" id="UP000283672"/>
    </source>
</evidence>
<evidence type="ECO:0000256" key="1">
    <source>
        <dbReference type="SAM" id="Phobius"/>
    </source>
</evidence>
<dbReference type="AlphaFoldDB" id="A0AA92V956"/>
<reference evidence="2 3" key="1">
    <citation type="submission" date="2018-08" db="EMBL/GenBank/DDBJ databases">
        <title>A genome reference for cultivated species of the human gut microbiota.</title>
        <authorList>
            <person name="Zou Y."/>
            <person name="Xue W."/>
            <person name="Luo G."/>
        </authorList>
    </citation>
    <scope>NUCLEOTIDE SEQUENCE [LARGE SCALE GENOMIC DNA]</scope>
    <source>
        <strain evidence="2 3">AF38-11</strain>
    </source>
</reference>
<comment type="caution">
    <text evidence="2">The sequence shown here is derived from an EMBL/GenBank/DDBJ whole genome shotgun (WGS) entry which is preliminary data.</text>
</comment>
<dbReference type="Proteomes" id="UP000283672">
    <property type="component" value="Unassembled WGS sequence"/>
</dbReference>
<sequence>MSHQRIQYIGQIKGFAIFLVVNLFKMDVPEKIGNLLSLLGQKSLHIYILQVFFVIQLPIIGEFIIEQNGMTCVVLQSIYSFVLTIIAIVLSLLVSGVLKRSPLLQKLCFGK</sequence>
<feature type="transmembrane region" description="Helical" evidence="1">
    <location>
        <begin position="77"/>
        <end position="98"/>
    </location>
</feature>
<name>A0AA92V956_9BACT</name>
<organism evidence="2 3">
    <name type="scientific">Segatella copri</name>
    <dbReference type="NCBI Taxonomy" id="165179"/>
    <lineage>
        <taxon>Bacteria</taxon>
        <taxon>Pseudomonadati</taxon>
        <taxon>Bacteroidota</taxon>
        <taxon>Bacteroidia</taxon>
        <taxon>Bacteroidales</taxon>
        <taxon>Prevotellaceae</taxon>
        <taxon>Segatella</taxon>
    </lineage>
</organism>
<keyword evidence="1" id="KW-0812">Transmembrane</keyword>
<keyword evidence="1" id="KW-1133">Transmembrane helix</keyword>
<feature type="transmembrane region" description="Helical" evidence="1">
    <location>
        <begin position="44"/>
        <end position="65"/>
    </location>
</feature>
<gene>
    <name evidence="2" type="ORF">DW026_12185</name>
</gene>